<dbReference type="HAMAP" id="MF_00667">
    <property type="entry name" value="SspH"/>
    <property type="match status" value="1"/>
</dbReference>
<protein>
    <submittedName>
        <fullName evidence="4">Small acid-soluble spore protein H (Minor)</fullName>
    </submittedName>
</protein>
<gene>
    <name evidence="4" type="ORF">EDD69_106201</name>
</gene>
<keyword evidence="5" id="KW-1185">Reference proteome</keyword>
<dbReference type="Proteomes" id="UP000295658">
    <property type="component" value="Unassembled WGS sequence"/>
</dbReference>
<dbReference type="GO" id="GO:0042601">
    <property type="term" value="C:endospore-forming forespore"/>
    <property type="evidence" value="ECO:0007669"/>
    <property type="project" value="InterPro"/>
</dbReference>
<dbReference type="OrthoDB" id="1683648at2"/>
<accession>A0A4R1QP93</accession>
<dbReference type="EMBL" id="SLUL01000006">
    <property type="protein sequence ID" value="TCL49844.1"/>
    <property type="molecule type" value="Genomic_DNA"/>
</dbReference>
<dbReference type="NCBIfam" id="TIGR02861">
    <property type="entry name" value="SASP_H"/>
    <property type="match status" value="1"/>
</dbReference>
<dbReference type="AlphaFoldDB" id="A0A4R1QP93"/>
<keyword evidence="3" id="KW-0749">Sporulation</keyword>
<sequence>MEVTRAKQIAESGKIVPVTYEGRQVLIQHVDEKNKTARIYSKENPEEEMVVLVHLLNEK</sequence>
<comment type="subcellular location">
    <subcellularLocation>
        <location evidence="1">Spore core</location>
    </subcellularLocation>
</comment>
<evidence type="ECO:0000256" key="1">
    <source>
        <dbReference type="ARBA" id="ARBA00004288"/>
    </source>
</evidence>
<proteinExistence type="inferred from homology"/>
<name>A0A4R1QP93_9BACL</name>
<reference evidence="4 5" key="1">
    <citation type="submission" date="2019-03" db="EMBL/GenBank/DDBJ databases">
        <title>Genomic Encyclopedia of Type Strains, Phase IV (KMG-IV): sequencing the most valuable type-strain genomes for metagenomic binning, comparative biology and taxonomic classification.</title>
        <authorList>
            <person name="Goeker M."/>
        </authorList>
    </citation>
    <scope>NUCLEOTIDE SEQUENCE [LARGE SCALE GENOMIC DNA]</scope>
    <source>
        <strain evidence="4 5">DSM 24979</strain>
    </source>
</reference>
<dbReference type="Pfam" id="PF08141">
    <property type="entry name" value="SspH"/>
    <property type="match status" value="1"/>
</dbReference>
<evidence type="ECO:0000313" key="4">
    <source>
        <dbReference type="EMBL" id="TCL49844.1"/>
    </source>
</evidence>
<dbReference type="GO" id="GO:0030436">
    <property type="term" value="P:asexual sporulation"/>
    <property type="evidence" value="ECO:0007669"/>
    <property type="project" value="InterPro"/>
</dbReference>
<dbReference type="InterPro" id="IPR012610">
    <property type="entry name" value="SASP_SspH"/>
</dbReference>
<organism evidence="4 5">
    <name type="scientific">Thermolongibacillus altinsuensis</name>
    <dbReference type="NCBI Taxonomy" id="575256"/>
    <lineage>
        <taxon>Bacteria</taxon>
        <taxon>Bacillati</taxon>
        <taxon>Bacillota</taxon>
        <taxon>Bacilli</taxon>
        <taxon>Bacillales</taxon>
        <taxon>Anoxybacillaceae</taxon>
        <taxon>Thermolongibacillus</taxon>
    </lineage>
</organism>
<evidence type="ECO:0000256" key="2">
    <source>
        <dbReference type="ARBA" id="ARBA00006573"/>
    </source>
</evidence>
<comment type="caution">
    <text evidence="4">The sequence shown here is derived from an EMBL/GenBank/DDBJ whole genome shotgun (WGS) entry which is preliminary data.</text>
</comment>
<dbReference type="RefSeq" id="WP_132948378.1">
    <property type="nucleotide sequence ID" value="NZ_SLUL01000006.1"/>
</dbReference>
<dbReference type="GO" id="GO:0030435">
    <property type="term" value="P:sporulation resulting in formation of a cellular spore"/>
    <property type="evidence" value="ECO:0007669"/>
    <property type="project" value="UniProtKB-KW"/>
</dbReference>
<comment type="similarity">
    <text evidence="2">Belongs to the SspH family.</text>
</comment>
<evidence type="ECO:0000313" key="5">
    <source>
        <dbReference type="Proteomes" id="UP000295658"/>
    </source>
</evidence>
<evidence type="ECO:0000256" key="3">
    <source>
        <dbReference type="ARBA" id="ARBA00022969"/>
    </source>
</evidence>